<dbReference type="SUPFAM" id="SSF53448">
    <property type="entry name" value="Nucleotide-diphospho-sugar transferases"/>
    <property type="match status" value="1"/>
</dbReference>
<dbReference type="InterPro" id="IPR025877">
    <property type="entry name" value="MobA-like_NTP_Trfase"/>
</dbReference>
<proteinExistence type="predicted"/>
<dbReference type="Gene3D" id="3.90.550.10">
    <property type="entry name" value="Spore Coat Polysaccharide Biosynthesis Protein SpsA, Chain A"/>
    <property type="match status" value="1"/>
</dbReference>
<evidence type="ECO:0000313" key="2">
    <source>
        <dbReference type="EMBL" id="MET6990589.1"/>
    </source>
</evidence>
<organism evidence="2 3">
    <name type="scientific">Sediminicola arcticus</name>
    <dbReference type="NCBI Taxonomy" id="1574308"/>
    <lineage>
        <taxon>Bacteria</taxon>
        <taxon>Pseudomonadati</taxon>
        <taxon>Bacteroidota</taxon>
        <taxon>Flavobacteriia</taxon>
        <taxon>Flavobacteriales</taxon>
        <taxon>Flavobacteriaceae</taxon>
        <taxon>Sediminicola</taxon>
    </lineage>
</organism>
<accession>A0ABV2STX2</accession>
<dbReference type="PANTHER" id="PTHR43777:SF1">
    <property type="entry name" value="MOLYBDENUM COFACTOR CYTIDYLYLTRANSFERASE"/>
    <property type="match status" value="1"/>
</dbReference>
<dbReference type="InterPro" id="IPR029044">
    <property type="entry name" value="Nucleotide-diphossugar_trans"/>
</dbReference>
<gene>
    <name evidence="2" type="ORF">ABXZ36_08000</name>
</gene>
<feature type="domain" description="MobA-like NTP transferase" evidence="1">
    <location>
        <begin position="10"/>
        <end position="172"/>
    </location>
</feature>
<evidence type="ECO:0000313" key="3">
    <source>
        <dbReference type="Proteomes" id="UP001549799"/>
    </source>
</evidence>
<reference evidence="2 3" key="1">
    <citation type="submission" date="2024-07" db="EMBL/GenBank/DDBJ databases">
        <title>The genome sequence of type strain Sediminicola arcticus GDMCC 1.2805.</title>
        <authorList>
            <person name="Liu Y."/>
        </authorList>
    </citation>
    <scope>NUCLEOTIDE SEQUENCE [LARGE SCALE GENOMIC DNA]</scope>
    <source>
        <strain evidence="2 3">GDMCC 1.2805</strain>
    </source>
</reference>
<protein>
    <submittedName>
        <fullName evidence="2">Nucleotidyltransferase family protein</fullName>
    </submittedName>
</protein>
<dbReference type="RefSeq" id="WP_354614985.1">
    <property type="nucleotide sequence ID" value="NZ_JBEXAE010000003.1"/>
</dbReference>
<comment type="caution">
    <text evidence="2">The sequence shown here is derived from an EMBL/GenBank/DDBJ whole genome shotgun (WGS) entry which is preliminary data.</text>
</comment>
<dbReference type="CDD" id="cd04182">
    <property type="entry name" value="GT_2_like_f"/>
    <property type="match status" value="1"/>
</dbReference>
<dbReference type="PANTHER" id="PTHR43777">
    <property type="entry name" value="MOLYBDENUM COFACTOR CYTIDYLYLTRANSFERASE"/>
    <property type="match status" value="1"/>
</dbReference>
<sequence>MDNLESKIVVIILAGGAGSRMGSIKQLLHWKHATLLENTIEQAKNSEGSDIIVVLGAHASEIRSKISDNDVIFVDNAVWEHGLGTSISCGVNYIQKNKCGATGVLILLADQPLIDTRYINKMIDTFIKKSNGLVTTNYGSREGVPAIFAQKYFLELQDLNQDFGAKELIGKNKHLTISLDPEGKETDIDTPKDYNTLLKELPEEN</sequence>
<keyword evidence="3" id="KW-1185">Reference proteome</keyword>
<dbReference type="Pfam" id="PF12804">
    <property type="entry name" value="NTP_transf_3"/>
    <property type="match status" value="1"/>
</dbReference>
<name>A0ABV2STX2_9FLAO</name>
<dbReference type="EMBL" id="JBEXAE010000003">
    <property type="protein sequence ID" value="MET6990589.1"/>
    <property type="molecule type" value="Genomic_DNA"/>
</dbReference>
<dbReference type="Proteomes" id="UP001549799">
    <property type="component" value="Unassembled WGS sequence"/>
</dbReference>
<evidence type="ECO:0000259" key="1">
    <source>
        <dbReference type="Pfam" id="PF12804"/>
    </source>
</evidence>